<accession>A0ACB8UI16</accession>
<evidence type="ECO:0000313" key="2">
    <source>
        <dbReference type="Proteomes" id="UP001055072"/>
    </source>
</evidence>
<protein>
    <submittedName>
        <fullName evidence="1">Pre protein translocase subunit Sec66-domain-containing protein</fullName>
    </submittedName>
</protein>
<proteinExistence type="predicted"/>
<organism evidence="1 2">
    <name type="scientific">Irpex rosettiformis</name>
    <dbReference type="NCBI Taxonomy" id="378272"/>
    <lineage>
        <taxon>Eukaryota</taxon>
        <taxon>Fungi</taxon>
        <taxon>Dikarya</taxon>
        <taxon>Basidiomycota</taxon>
        <taxon>Agaricomycotina</taxon>
        <taxon>Agaricomycetes</taxon>
        <taxon>Polyporales</taxon>
        <taxon>Irpicaceae</taxon>
        <taxon>Irpex</taxon>
    </lineage>
</organism>
<gene>
    <name evidence="1" type="ORF">BDY19DRAFT_989472</name>
</gene>
<reference evidence="1" key="1">
    <citation type="journal article" date="2021" name="Environ. Microbiol.">
        <title>Gene family expansions and transcriptome signatures uncover fungal adaptations to wood decay.</title>
        <authorList>
            <person name="Hage H."/>
            <person name="Miyauchi S."/>
            <person name="Viragh M."/>
            <person name="Drula E."/>
            <person name="Min B."/>
            <person name="Chaduli D."/>
            <person name="Navarro D."/>
            <person name="Favel A."/>
            <person name="Norest M."/>
            <person name="Lesage-Meessen L."/>
            <person name="Balint B."/>
            <person name="Merenyi Z."/>
            <person name="de Eugenio L."/>
            <person name="Morin E."/>
            <person name="Martinez A.T."/>
            <person name="Baldrian P."/>
            <person name="Stursova M."/>
            <person name="Martinez M.J."/>
            <person name="Novotny C."/>
            <person name="Magnuson J.K."/>
            <person name="Spatafora J.W."/>
            <person name="Maurice S."/>
            <person name="Pangilinan J."/>
            <person name="Andreopoulos W."/>
            <person name="LaButti K."/>
            <person name="Hundley H."/>
            <person name="Na H."/>
            <person name="Kuo A."/>
            <person name="Barry K."/>
            <person name="Lipzen A."/>
            <person name="Henrissat B."/>
            <person name="Riley R."/>
            <person name="Ahrendt S."/>
            <person name="Nagy L.G."/>
            <person name="Grigoriev I.V."/>
            <person name="Martin F."/>
            <person name="Rosso M.N."/>
        </authorList>
    </citation>
    <scope>NUCLEOTIDE SEQUENCE</scope>
    <source>
        <strain evidence="1">CBS 384.51</strain>
    </source>
</reference>
<dbReference type="EMBL" id="MU274901">
    <property type="protein sequence ID" value="KAI0093947.1"/>
    <property type="molecule type" value="Genomic_DNA"/>
</dbReference>
<sequence length="276" mass="29678">MASIVVPLLYVFIVFGGLWVFSTLYKRHLQSKAIEPYFGRHHERDVYTSLLLKTDPPAPESLLKAALMRRAVTDVHRIMRLREDKPALQNLLQKGSIGDELWNSLLAAERELEAEILETAAEANTFVEGWGQLIFQTATELYNTEKLRNVVESMDAIRAEKEQRYGVKSLRRVVAQNGPSVGPAAPVAVPINSLPGVAPTPAPAPPAPASPAPTPAQPATPNSAVPATSAPAPPSPSASATHVSSTKAESVVSSDGETPASPRTPSKSSKKNKKRK</sequence>
<keyword evidence="2" id="KW-1185">Reference proteome</keyword>
<name>A0ACB8UI16_9APHY</name>
<comment type="caution">
    <text evidence="1">The sequence shown here is derived from an EMBL/GenBank/DDBJ whole genome shotgun (WGS) entry which is preliminary data.</text>
</comment>
<dbReference type="Proteomes" id="UP001055072">
    <property type="component" value="Unassembled WGS sequence"/>
</dbReference>
<evidence type="ECO:0000313" key="1">
    <source>
        <dbReference type="EMBL" id="KAI0093947.1"/>
    </source>
</evidence>